<dbReference type="EMBL" id="VOHE01000001">
    <property type="protein sequence ID" value="TWT21964.1"/>
    <property type="molecule type" value="Genomic_DNA"/>
</dbReference>
<gene>
    <name evidence="2" type="ORF">FQY79_02240</name>
</gene>
<dbReference type="OrthoDB" id="9787530at2"/>
<keyword evidence="1" id="KW-0812">Transmembrane</keyword>
<keyword evidence="3" id="KW-1185">Reference proteome</keyword>
<dbReference type="Proteomes" id="UP000315949">
    <property type="component" value="Unassembled WGS sequence"/>
</dbReference>
<organism evidence="2 3">
    <name type="scientific">Luteimonas wenzhouensis</name>
    <dbReference type="NCBI Taxonomy" id="2599615"/>
    <lineage>
        <taxon>Bacteria</taxon>
        <taxon>Pseudomonadati</taxon>
        <taxon>Pseudomonadota</taxon>
        <taxon>Gammaproteobacteria</taxon>
        <taxon>Lysobacterales</taxon>
        <taxon>Lysobacteraceae</taxon>
        <taxon>Luteimonas</taxon>
    </lineage>
</organism>
<sequence length="198" mass="21690">MSTAASRAAILTLLAAVMVATRLHHFGAVPDASWAMFFIGGFYLQRWTRWAFPLLAALAVFVDWLVIRGQGLDFWTHYCVSPGYWALLPAHLAMWSGGWWLQRATGGRVQWRSAGLLLTSVVVAAATCHLLAQGGFYWLADAVAEPTLAGWWKNYTDWLPAYVRVSAMYVGIAAAAHVALARLWPAQAAALADARGQD</sequence>
<evidence type="ECO:0000313" key="3">
    <source>
        <dbReference type="Proteomes" id="UP000315949"/>
    </source>
</evidence>
<comment type="caution">
    <text evidence="2">The sequence shown here is derived from an EMBL/GenBank/DDBJ whole genome shotgun (WGS) entry which is preliminary data.</text>
</comment>
<proteinExistence type="predicted"/>
<dbReference type="RefSeq" id="WP_146310329.1">
    <property type="nucleotide sequence ID" value="NZ_VOHE01000001.1"/>
</dbReference>
<feature type="transmembrane region" description="Helical" evidence="1">
    <location>
        <begin position="47"/>
        <end position="67"/>
    </location>
</feature>
<evidence type="ECO:0000256" key="1">
    <source>
        <dbReference type="SAM" id="Phobius"/>
    </source>
</evidence>
<feature type="transmembrane region" description="Helical" evidence="1">
    <location>
        <begin position="116"/>
        <end position="139"/>
    </location>
</feature>
<reference evidence="2 3" key="1">
    <citation type="submission" date="2019-07" db="EMBL/GenBank/DDBJ databases">
        <title>Luteimonas sp. YD-1 nov., isolated from acidic soil.</title>
        <authorList>
            <person name="Zhou J."/>
        </authorList>
    </citation>
    <scope>NUCLEOTIDE SEQUENCE [LARGE SCALE GENOMIC DNA]</scope>
    <source>
        <strain evidence="2 3">YD-1</strain>
    </source>
</reference>
<dbReference type="AlphaFoldDB" id="A0A5C5U7C3"/>
<name>A0A5C5U7C3_9GAMM</name>
<accession>A0A5C5U7C3</accession>
<keyword evidence="1" id="KW-0472">Membrane</keyword>
<feature type="transmembrane region" description="Helical" evidence="1">
    <location>
        <begin position="159"/>
        <end position="180"/>
    </location>
</feature>
<protein>
    <submittedName>
        <fullName evidence="2">Uncharacterized protein</fullName>
    </submittedName>
</protein>
<keyword evidence="1" id="KW-1133">Transmembrane helix</keyword>
<evidence type="ECO:0000313" key="2">
    <source>
        <dbReference type="EMBL" id="TWT21964.1"/>
    </source>
</evidence>